<dbReference type="InterPro" id="IPR050204">
    <property type="entry name" value="AraC_XylS_family_regulators"/>
</dbReference>
<dbReference type="PROSITE" id="PS00041">
    <property type="entry name" value="HTH_ARAC_FAMILY_1"/>
    <property type="match status" value="1"/>
</dbReference>
<dbReference type="InterPro" id="IPR018062">
    <property type="entry name" value="HTH_AraC-typ_CS"/>
</dbReference>
<dbReference type="SUPFAM" id="SSF46689">
    <property type="entry name" value="Homeodomain-like"/>
    <property type="match status" value="2"/>
</dbReference>
<dbReference type="InterPro" id="IPR020449">
    <property type="entry name" value="Tscrpt_reg_AraC-type_HTH"/>
</dbReference>
<keyword evidence="2" id="KW-0238">DNA-binding</keyword>
<dbReference type="PROSITE" id="PS01124">
    <property type="entry name" value="HTH_ARAC_FAMILY_2"/>
    <property type="match status" value="1"/>
</dbReference>
<name>A0A5A5T6C6_9CHLR</name>
<dbReference type="SUPFAM" id="SSF51215">
    <property type="entry name" value="Regulatory protein AraC"/>
    <property type="match status" value="1"/>
</dbReference>
<evidence type="ECO:0000256" key="2">
    <source>
        <dbReference type="ARBA" id="ARBA00023125"/>
    </source>
</evidence>
<feature type="domain" description="HTH araC/xylS-type" evidence="5">
    <location>
        <begin position="172"/>
        <end position="269"/>
    </location>
</feature>
<keyword evidence="7" id="KW-1185">Reference proteome</keyword>
<evidence type="ECO:0000259" key="5">
    <source>
        <dbReference type="PROSITE" id="PS01124"/>
    </source>
</evidence>
<dbReference type="Pfam" id="PF02311">
    <property type="entry name" value="AraC_binding"/>
    <property type="match status" value="1"/>
</dbReference>
<dbReference type="AlphaFoldDB" id="A0A5A5T6C6"/>
<dbReference type="SMART" id="SM00342">
    <property type="entry name" value="HTH_ARAC"/>
    <property type="match status" value="1"/>
</dbReference>
<evidence type="ECO:0000256" key="4">
    <source>
        <dbReference type="ARBA" id="ARBA00023163"/>
    </source>
</evidence>
<dbReference type="PANTHER" id="PTHR46796">
    <property type="entry name" value="HTH-TYPE TRANSCRIPTIONAL ACTIVATOR RHAS-RELATED"/>
    <property type="match status" value="1"/>
</dbReference>
<proteinExistence type="predicted"/>
<dbReference type="Proteomes" id="UP000322530">
    <property type="component" value="Unassembled WGS sequence"/>
</dbReference>
<keyword evidence="4" id="KW-0804">Transcription</keyword>
<gene>
    <name evidence="6" type="ORF">KDI_04820</name>
</gene>
<organism evidence="6 7">
    <name type="scientific">Dictyobacter arantiisoli</name>
    <dbReference type="NCBI Taxonomy" id="2014874"/>
    <lineage>
        <taxon>Bacteria</taxon>
        <taxon>Bacillati</taxon>
        <taxon>Chloroflexota</taxon>
        <taxon>Ktedonobacteria</taxon>
        <taxon>Ktedonobacterales</taxon>
        <taxon>Dictyobacteraceae</taxon>
        <taxon>Dictyobacter</taxon>
    </lineage>
</organism>
<dbReference type="GO" id="GO:0003700">
    <property type="term" value="F:DNA-binding transcription factor activity"/>
    <property type="evidence" value="ECO:0007669"/>
    <property type="project" value="InterPro"/>
</dbReference>
<evidence type="ECO:0000313" key="7">
    <source>
        <dbReference type="Proteomes" id="UP000322530"/>
    </source>
</evidence>
<dbReference type="RefSeq" id="WP_172631803.1">
    <property type="nucleotide sequence ID" value="NZ_BIXY01000004.1"/>
</dbReference>
<dbReference type="Gene3D" id="1.10.10.60">
    <property type="entry name" value="Homeodomain-like"/>
    <property type="match status" value="2"/>
</dbReference>
<reference evidence="6 7" key="1">
    <citation type="submission" date="2019-01" db="EMBL/GenBank/DDBJ databases">
        <title>Draft genome sequence of Dictyobacter sp. Uno17.</title>
        <authorList>
            <person name="Wang C.M."/>
            <person name="Zheng Y."/>
            <person name="Sakai Y."/>
            <person name="Abe K."/>
            <person name="Yokota A."/>
            <person name="Yabe S."/>
        </authorList>
    </citation>
    <scope>NUCLEOTIDE SEQUENCE [LARGE SCALE GENOMIC DNA]</scope>
    <source>
        <strain evidence="6 7">Uno17</strain>
    </source>
</reference>
<dbReference type="InterPro" id="IPR009057">
    <property type="entry name" value="Homeodomain-like_sf"/>
</dbReference>
<dbReference type="PANTHER" id="PTHR46796:SF2">
    <property type="entry name" value="TRANSCRIPTIONAL REGULATORY PROTEIN"/>
    <property type="match status" value="1"/>
</dbReference>
<dbReference type="GO" id="GO:0043565">
    <property type="term" value="F:sequence-specific DNA binding"/>
    <property type="evidence" value="ECO:0007669"/>
    <property type="project" value="InterPro"/>
</dbReference>
<dbReference type="EMBL" id="BIXY01000004">
    <property type="protein sequence ID" value="GCF06918.1"/>
    <property type="molecule type" value="Genomic_DNA"/>
</dbReference>
<dbReference type="InterPro" id="IPR003313">
    <property type="entry name" value="AraC-bd"/>
</dbReference>
<dbReference type="InterPro" id="IPR037923">
    <property type="entry name" value="HTH-like"/>
</dbReference>
<evidence type="ECO:0000256" key="3">
    <source>
        <dbReference type="ARBA" id="ARBA00023159"/>
    </source>
</evidence>
<dbReference type="Pfam" id="PF12833">
    <property type="entry name" value="HTH_18"/>
    <property type="match status" value="1"/>
</dbReference>
<sequence length="273" mass="31190">MNDAQERLKFWRPWKLSQFELLQGTSVTNPCCQQFAQSYVIGTIQSGRGILQYRDTKQELTRGAFYVIEPGEAWSCQAEALTFSHVLVEPTFLQHLAAEMVGDEKPWSRESGPGLHDTTLSLFFEHLFARFAVSTSRLEQQDLLLQGVSQLLLSRSFDRGAADLRGGGSVIQRVKDYLAEHYAEDVSLETLASMAHLSEFHLARLFRYVVGLPPHAYQIQVRLWHARKLLAQDFSVSYVAHETGFFDQTHFAKQFKRHVGITPGAYRKTARFY</sequence>
<dbReference type="PRINTS" id="PR00032">
    <property type="entry name" value="HTHARAC"/>
</dbReference>
<protein>
    <submittedName>
        <fullName evidence="6">Transcriptional regulator</fullName>
    </submittedName>
</protein>
<keyword evidence="3" id="KW-0010">Activator</keyword>
<accession>A0A5A5T6C6</accession>
<evidence type="ECO:0000313" key="6">
    <source>
        <dbReference type="EMBL" id="GCF06918.1"/>
    </source>
</evidence>
<keyword evidence="1" id="KW-0805">Transcription regulation</keyword>
<evidence type="ECO:0000256" key="1">
    <source>
        <dbReference type="ARBA" id="ARBA00023015"/>
    </source>
</evidence>
<comment type="caution">
    <text evidence="6">The sequence shown here is derived from an EMBL/GenBank/DDBJ whole genome shotgun (WGS) entry which is preliminary data.</text>
</comment>
<dbReference type="InterPro" id="IPR018060">
    <property type="entry name" value="HTH_AraC"/>
</dbReference>